<dbReference type="PANTHER" id="PTHR12702">
    <property type="entry name" value="SEC15"/>
    <property type="match status" value="1"/>
</dbReference>
<dbReference type="Proteomes" id="UP000094389">
    <property type="component" value="Unassembled WGS sequence"/>
</dbReference>
<reference evidence="10" key="2">
    <citation type="journal article" date="2015" name="J. Biotechnol.">
        <title>The structure of the Cyberlindnera jadinii genome and its relation to Candida utilis analyzed by the occurrence of single nucleotide polymorphisms.</title>
        <authorList>
            <person name="Rupp O."/>
            <person name="Brinkrolf K."/>
            <person name="Buerth C."/>
            <person name="Kunigo M."/>
            <person name="Schneider J."/>
            <person name="Jaenicke S."/>
            <person name="Goesmann A."/>
            <person name="Puehler A."/>
            <person name="Jaeger K.-E."/>
            <person name="Ernst J.F."/>
        </authorList>
    </citation>
    <scope>NUCLEOTIDE SEQUENCE [LARGE SCALE GENOMIC DNA]</scope>
    <source>
        <strain evidence="10">ATCC 18201 / CBS 1600 / BCRC 20928 / JCM 3617 / NBRC 0987 / NRRL Y-1542</strain>
    </source>
</reference>
<feature type="domain" description="Exocyst complex component EXOC6/Sec15 N-terminal" evidence="7">
    <location>
        <begin position="60"/>
        <end position="222"/>
    </location>
</feature>
<dbReference type="PANTHER" id="PTHR12702:SF0">
    <property type="entry name" value="EXOCYST COMPLEX COMPONENT 6"/>
    <property type="match status" value="1"/>
</dbReference>
<dbReference type="GO" id="GO:0016020">
    <property type="term" value="C:membrane"/>
    <property type="evidence" value="ECO:0007669"/>
    <property type="project" value="TreeGrafter"/>
</dbReference>
<accession>A0A1E4S323</accession>
<dbReference type="Gene3D" id="1.10.357.30">
    <property type="entry name" value="Exocyst complex subunit Sec15 C-terminal domain, N-terminal subdomain"/>
    <property type="match status" value="1"/>
</dbReference>
<evidence type="ECO:0000256" key="4">
    <source>
        <dbReference type="ARBA" id="ARBA00023054"/>
    </source>
</evidence>
<dbReference type="OrthoDB" id="10267033at2759"/>
<dbReference type="InterPro" id="IPR042045">
    <property type="entry name" value="EXOC6/Sec15_C_dom1"/>
</dbReference>
<dbReference type="GO" id="GO:0000145">
    <property type="term" value="C:exocyst"/>
    <property type="evidence" value="ECO:0007669"/>
    <property type="project" value="UniProtKB-UniRule"/>
</dbReference>
<dbReference type="Pfam" id="PF04091">
    <property type="entry name" value="Sec15_C"/>
    <property type="match status" value="1"/>
</dbReference>
<evidence type="ECO:0000256" key="5">
    <source>
        <dbReference type="PIRNR" id="PIRNR025007"/>
    </source>
</evidence>
<evidence type="ECO:0000313" key="11">
    <source>
        <dbReference type="Proteomes" id="UP000094389"/>
    </source>
</evidence>
<dbReference type="InterPro" id="IPR046361">
    <property type="entry name" value="EXOC6/Sec15_C"/>
</dbReference>
<evidence type="ECO:0000259" key="7">
    <source>
        <dbReference type="Pfam" id="PF20651"/>
    </source>
</evidence>
<dbReference type="PIRSF" id="PIRSF025007">
    <property type="entry name" value="Sec15"/>
    <property type="match status" value="1"/>
</dbReference>
<keyword evidence="4" id="KW-0175">Coiled coil</keyword>
<feature type="domain" description="Exocyst complex subunit EXOC6/Sec15 C-terminal" evidence="6">
    <location>
        <begin position="413"/>
        <end position="758"/>
    </location>
</feature>
<evidence type="ECO:0000256" key="3">
    <source>
        <dbReference type="ARBA" id="ARBA00022483"/>
    </source>
</evidence>
<dbReference type="GO" id="GO:0090522">
    <property type="term" value="P:vesicle tethering involved in exocytosis"/>
    <property type="evidence" value="ECO:0007669"/>
    <property type="project" value="UniProtKB-UniRule"/>
</dbReference>
<dbReference type="AlphaFoldDB" id="A0A0H5CA54"/>
<accession>A0A0H5CA54</accession>
<dbReference type="EMBL" id="CDQK01000007">
    <property type="protein sequence ID" value="CEP25112.1"/>
    <property type="molecule type" value="Genomic_DNA"/>
</dbReference>
<protein>
    <recommendedName>
        <fullName evidence="5">Exocyst complex component SEC15</fullName>
    </recommendedName>
</protein>
<dbReference type="STRING" id="983966.A0A0H5CA54"/>
<keyword evidence="2 5" id="KW-0813">Transport</keyword>
<comment type="function">
    <text evidence="5">Component of the exocyst complex involved in the docking of exocytic vesicles with fusion sites on the plasma membrane.</text>
</comment>
<dbReference type="OMA" id="FPFHSEQ"/>
<reference evidence="9 11" key="3">
    <citation type="journal article" date="2016" name="Proc. Natl. Acad. Sci. U.S.A.">
        <title>Comparative genomics of biotechnologically important yeasts.</title>
        <authorList>
            <person name="Riley R."/>
            <person name="Haridas S."/>
            <person name="Wolfe K.H."/>
            <person name="Lopes M.R."/>
            <person name="Hittinger C.T."/>
            <person name="Goeker M."/>
            <person name="Salamov A.A."/>
            <person name="Wisecaver J.H."/>
            <person name="Long T.M."/>
            <person name="Calvey C.H."/>
            <person name="Aerts A.L."/>
            <person name="Barry K.W."/>
            <person name="Choi C."/>
            <person name="Clum A."/>
            <person name="Coughlan A.Y."/>
            <person name="Deshpande S."/>
            <person name="Douglass A.P."/>
            <person name="Hanson S.J."/>
            <person name="Klenk H.-P."/>
            <person name="LaButti K.M."/>
            <person name="Lapidus A."/>
            <person name="Lindquist E.A."/>
            <person name="Lipzen A.M."/>
            <person name="Meier-Kolthoff J.P."/>
            <person name="Ohm R.A."/>
            <person name="Otillar R.P."/>
            <person name="Pangilinan J.L."/>
            <person name="Peng Y."/>
            <person name="Rokas A."/>
            <person name="Rosa C.A."/>
            <person name="Scheuner C."/>
            <person name="Sibirny A.A."/>
            <person name="Slot J.C."/>
            <person name="Stielow J.B."/>
            <person name="Sun H."/>
            <person name="Kurtzman C.P."/>
            <person name="Blackwell M."/>
            <person name="Grigoriev I.V."/>
            <person name="Jeffries T.W."/>
        </authorList>
    </citation>
    <scope>NUCLEOTIDE SEQUENCE [LARGE SCALE GENOMIC DNA]</scope>
    <source>
        <strain evidence="11">ATCC 18201 / CBS 1600 / BCRC 20928 / JCM 3617 / NBRC 0987 / NRRL Y-1542</strain>
        <strain evidence="9">NRRL Y-1542</strain>
    </source>
</reference>
<evidence type="ECO:0000313" key="9">
    <source>
        <dbReference type="EMBL" id="ODV73853.1"/>
    </source>
</evidence>
<dbReference type="EMBL" id="KV453929">
    <property type="protein sequence ID" value="ODV73853.1"/>
    <property type="molecule type" value="Genomic_DNA"/>
</dbReference>
<proteinExistence type="inferred from homology"/>
<dbReference type="GO" id="GO:0006886">
    <property type="term" value="P:intracellular protein transport"/>
    <property type="evidence" value="ECO:0007669"/>
    <property type="project" value="InterPro"/>
</dbReference>
<keyword evidence="3 5" id="KW-0268">Exocytosis</keyword>
<dbReference type="InterPro" id="IPR048359">
    <property type="entry name" value="EXOC6_Sec15_N"/>
</dbReference>
<dbReference type="Gene3D" id="1.20.58.670">
    <property type="entry name" value="Dsl1p vesicle tethering complex, Tip20p subunit, domain D"/>
    <property type="match status" value="1"/>
</dbReference>
<dbReference type="Pfam" id="PF20651">
    <property type="entry name" value="EXOC6_Sec15_N"/>
    <property type="match status" value="1"/>
</dbReference>
<sequence length="761" mass="88937">MADTADTQDTIKQLTLVKDADPMSLLSSNNYLEQLVPIIKTHLKENTVKDLVAELISENERKDDELVAAVSEKEESINIAASEIAEISTDAASMNDQIKDIGGHLAKTSNLTFEKKFQLLALKKDINKIQESEILLNKVLQVLELTDRTHTLIKENKFFSALKNLNDLNALDKDFDRDFQFLKNINESIPILKNLIKNESISLLKRDLGTLDSKFGSFGEEYFNAYASLITRWEEFKTQRKEYERFKINSPVEISLRSSYVQNELPHISSFIKFTFIYDTHLIFQTLGEDEILKYELNSELSRRREKVFYPFVPSDSKNLAFQEYVKDNEKLLSFMQKLTGYLIFYRTICARLPETIAINMNDLWENLSAKICTHLRNLILNEVREIPKITEIKRMLGIFCLILERYDMNHDQFYSLLIICYKKYTQLANFAFTNEFVHSAEDDDSMPMSIYDAKLYKKITSVCWYDDDRSLDQIKFPLTLPFSTIYPMACAQVRNYMTQQNAFLKEYYKYDTSSVNRMSVENIDNVLLNAINNYYVRKLKDSLTREELSQNLINLEYFLIMSKEISQDLSEVYEMNISLKAIEAFSKTRKDTEQKMMDFVDSKMGDLLELIDWDWTGHVVNSEPTFFIRDISDFLQNLFNSALLKLPLSVKTLLLFRAFDLIAKEFWGNMMEQPRITRAAVANFDRDICYIEAVTKELNPSRDQNTSRDSLQSMFVKLRQAINLLKQGNLNEYQDQSKRLKYFDQLKAEEAYSLINKLRI</sequence>
<dbReference type="Proteomes" id="UP000038830">
    <property type="component" value="Unassembled WGS sequence"/>
</dbReference>
<reference evidence="8" key="1">
    <citation type="submission" date="2014-12" db="EMBL/GenBank/DDBJ databases">
        <authorList>
            <person name="Jaenicke S."/>
        </authorList>
    </citation>
    <scope>NUCLEOTIDE SEQUENCE [LARGE SCALE GENOMIC DNA]</scope>
    <source>
        <strain evidence="8">CBS1600</strain>
    </source>
</reference>
<dbReference type="InterPro" id="IPR007225">
    <property type="entry name" value="EXOC6/Sec15"/>
</dbReference>
<evidence type="ECO:0000313" key="10">
    <source>
        <dbReference type="Proteomes" id="UP000038830"/>
    </source>
</evidence>
<evidence type="ECO:0000313" key="8">
    <source>
        <dbReference type="EMBL" id="CEP25112.1"/>
    </source>
</evidence>
<name>A0A0H5CA54_CYBJN</name>
<evidence type="ECO:0000256" key="2">
    <source>
        <dbReference type="ARBA" id="ARBA00022448"/>
    </source>
</evidence>
<gene>
    <name evidence="8" type="ORF">BN1211_6108</name>
    <name evidence="9" type="ORF">CYBJADRAFT_167266</name>
</gene>
<evidence type="ECO:0000256" key="1">
    <source>
        <dbReference type="ARBA" id="ARBA00007944"/>
    </source>
</evidence>
<evidence type="ECO:0000259" key="6">
    <source>
        <dbReference type="Pfam" id="PF04091"/>
    </source>
</evidence>
<dbReference type="GO" id="GO:0006893">
    <property type="term" value="P:Golgi to plasma membrane transport"/>
    <property type="evidence" value="ECO:0007669"/>
    <property type="project" value="TreeGrafter"/>
</dbReference>
<keyword evidence="11" id="KW-1185">Reference proteome</keyword>
<organism evidence="8 10">
    <name type="scientific">Cyberlindnera jadinii (strain ATCC 18201 / CBS 1600 / BCRC 20928 / JCM 3617 / NBRC 0987 / NRRL Y-1542)</name>
    <name type="common">Torula yeast</name>
    <name type="synonym">Candida utilis</name>
    <dbReference type="NCBI Taxonomy" id="983966"/>
    <lineage>
        <taxon>Eukaryota</taxon>
        <taxon>Fungi</taxon>
        <taxon>Dikarya</taxon>
        <taxon>Ascomycota</taxon>
        <taxon>Saccharomycotina</taxon>
        <taxon>Saccharomycetes</taxon>
        <taxon>Phaffomycetales</taxon>
        <taxon>Phaffomycetaceae</taxon>
        <taxon>Cyberlindnera</taxon>
    </lineage>
</organism>
<dbReference type="InterPro" id="IPR042044">
    <property type="entry name" value="EXOC6PINT-1/Sec15/Tip20_C_dom2"/>
</dbReference>
<comment type="similarity">
    <text evidence="1 5">Belongs to the SEC15 family.</text>
</comment>